<dbReference type="Pfam" id="PF24160">
    <property type="entry name" value="UVB_sens_C"/>
    <property type="match status" value="1"/>
</dbReference>
<evidence type="ECO:0000259" key="1">
    <source>
        <dbReference type="Pfam" id="PF24160"/>
    </source>
</evidence>
<dbReference type="AlphaFoldDB" id="A0A0A9BVL0"/>
<feature type="domain" description="Root UVB sensitive protein C-terminal" evidence="1">
    <location>
        <begin position="18"/>
        <end position="104"/>
    </location>
</feature>
<dbReference type="InterPro" id="IPR006968">
    <property type="entry name" value="RUS_fam"/>
</dbReference>
<reference evidence="2" key="2">
    <citation type="journal article" date="2015" name="Data Brief">
        <title>Shoot transcriptome of the giant reed, Arundo donax.</title>
        <authorList>
            <person name="Barrero R.A."/>
            <person name="Guerrero F.D."/>
            <person name="Moolhuijzen P."/>
            <person name="Goolsby J.A."/>
            <person name="Tidwell J."/>
            <person name="Bellgard S.E."/>
            <person name="Bellgard M.I."/>
        </authorList>
    </citation>
    <scope>NUCLEOTIDE SEQUENCE</scope>
    <source>
        <tissue evidence="2">Shoot tissue taken approximately 20 cm above the soil surface</tissue>
    </source>
</reference>
<accession>A0A0A9BVL0</accession>
<dbReference type="InterPro" id="IPR055412">
    <property type="entry name" value="UVB_sens_C"/>
</dbReference>
<protein>
    <recommendedName>
        <fullName evidence="1">Root UVB sensitive protein C-terminal domain-containing protein</fullName>
    </recommendedName>
</protein>
<dbReference type="PANTHER" id="PTHR12770">
    <property type="entry name" value="RUS1 FAMILY PROTEIN C16ORF58"/>
    <property type="match status" value="1"/>
</dbReference>
<dbReference type="EMBL" id="GBRH01229826">
    <property type="protein sequence ID" value="JAD68069.1"/>
    <property type="molecule type" value="Transcribed_RNA"/>
</dbReference>
<organism evidence="2">
    <name type="scientific">Arundo donax</name>
    <name type="common">Giant reed</name>
    <name type="synonym">Donax arundinaceus</name>
    <dbReference type="NCBI Taxonomy" id="35708"/>
    <lineage>
        <taxon>Eukaryota</taxon>
        <taxon>Viridiplantae</taxon>
        <taxon>Streptophyta</taxon>
        <taxon>Embryophyta</taxon>
        <taxon>Tracheophyta</taxon>
        <taxon>Spermatophyta</taxon>
        <taxon>Magnoliopsida</taxon>
        <taxon>Liliopsida</taxon>
        <taxon>Poales</taxon>
        <taxon>Poaceae</taxon>
        <taxon>PACMAD clade</taxon>
        <taxon>Arundinoideae</taxon>
        <taxon>Arundineae</taxon>
        <taxon>Arundo</taxon>
    </lineage>
</organism>
<name>A0A0A9BVL0_ARUDO</name>
<dbReference type="PANTHER" id="PTHR12770:SF31">
    <property type="entry name" value="RUS FAMILY MEMBER 1"/>
    <property type="match status" value="1"/>
</dbReference>
<reference evidence="2" key="1">
    <citation type="submission" date="2014-09" db="EMBL/GenBank/DDBJ databases">
        <authorList>
            <person name="Magalhaes I.L.F."/>
            <person name="Oliveira U."/>
            <person name="Santos F.R."/>
            <person name="Vidigal T.H.D.A."/>
            <person name="Brescovit A.D."/>
            <person name="Santos A.J."/>
        </authorList>
    </citation>
    <scope>NUCLEOTIDE SEQUENCE</scope>
    <source>
        <tissue evidence="2">Shoot tissue taken approximately 20 cm above the soil surface</tissue>
    </source>
</reference>
<proteinExistence type="predicted"/>
<sequence>MLTHTDMLKIAKTRSYYKNANYLLLDKEDSVHIFIHKQATSADVLKSFVHGLVLASSMQKGKSQHAEAHHWMDEKYSTFISKLRMEGYSTERLLSYSIVWRAHWLHGPEDEKFK</sequence>
<evidence type="ECO:0000313" key="2">
    <source>
        <dbReference type="EMBL" id="JAD68069.1"/>
    </source>
</evidence>